<dbReference type="GO" id="GO:0005886">
    <property type="term" value="C:plasma membrane"/>
    <property type="evidence" value="ECO:0007669"/>
    <property type="project" value="UniProtKB-SubCell"/>
</dbReference>
<comment type="subcellular location">
    <subcellularLocation>
        <location evidence="1">Cell membrane</location>
        <topology evidence="1">Multi-pass membrane protein</topology>
    </subcellularLocation>
</comment>
<comment type="caution">
    <text evidence="8">The sequence shown here is derived from an EMBL/GenBank/DDBJ whole genome shotgun (WGS) entry which is preliminary data.</text>
</comment>
<organism evidence="8 9">
    <name type="scientific">Imtechella halotolerans K1</name>
    <dbReference type="NCBI Taxonomy" id="946077"/>
    <lineage>
        <taxon>Bacteria</taxon>
        <taxon>Pseudomonadati</taxon>
        <taxon>Bacteroidota</taxon>
        <taxon>Flavobacteriia</taxon>
        <taxon>Flavobacteriales</taxon>
        <taxon>Flavobacteriaceae</taxon>
        <taxon>Imtechella</taxon>
    </lineage>
</organism>
<evidence type="ECO:0000313" key="8">
    <source>
        <dbReference type="EMBL" id="EID75877.1"/>
    </source>
</evidence>
<dbReference type="PANTHER" id="PTHR33884:SF3">
    <property type="entry name" value="UPF0410 PROTEIN YMGE"/>
    <property type="match status" value="1"/>
</dbReference>
<dbReference type="eggNOG" id="COG2261">
    <property type="taxonomic scope" value="Bacteria"/>
</dbReference>
<dbReference type="PANTHER" id="PTHR33884">
    <property type="entry name" value="UPF0410 PROTEIN YMGE"/>
    <property type="match status" value="1"/>
</dbReference>
<evidence type="ECO:0008006" key="10">
    <source>
        <dbReference type="Google" id="ProtNLM"/>
    </source>
</evidence>
<evidence type="ECO:0000256" key="5">
    <source>
        <dbReference type="ARBA" id="ARBA00022989"/>
    </source>
</evidence>
<evidence type="ECO:0000256" key="2">
    <source>
        <dbReference type="ARBA" id="ARBA00011006"/>
    </source>
</evidence>
<feature type="transmembrane region" description="Helical" evidence="7">
    <location>
        <begin position="59"/>
        <end position="79"/>
    </location>
</feature>
<dbReference type="RefSeq" id="WP_008237242.1">
    <property type="nucleotide sequence ID" value="NZ_AJJU01000003.1"/>
</dbReference>
<accession>I0WHL1</accession>
<feature type="transmembrane region" description="Helical" evidence="7">
    <location>
        <begin position="28"/>
        <end position="47"/>
    </location>
</feature>
<keyword evidence="9" id="KW-1185">Reference proteome</keyword>
<dbReference type="Proteomes" id="UP000005938">
    <property type="component" value="Unassembled WGS sequence"/>
</dbReference>
<keyword evidence="5 7" id="KW-1133">Transmembrane helix</keyword>
<dbReference type="OrthoDB" id="9811343at2"/>
<evidence type="ECO:0000256" key="7">
    <source>
        <dbReference type="SAM" id="Phobius"/>
    </source>
</evidence>
<dbReference type="STRING" id="946077.W5A_03004"/>
<keyword evidence="4 7" id="KW-0812">Transmembrane</keyword>
<protein>
    <recommendedName>
        <fullName evidence="10">Transglycosylase-associated protein</fullName>
    </recommendedName>
</protein>
<evidence type="ECO:0000313" key="9">
    <source>
        <dbReference type="Proteomes" id="UP000005938"/>
    </source>
</evidence>
<dbReference type="Pfam" id="PF04226">
    <property type="entry name" value="Transgly_assoc"/>
    <property type="match status" value="1"/>
</dbReference>
<keyword evidence="3" id="KW-1003">Cell membrane</keyword>
<reference evidence="8 9" key="1">
    <citation type="journal article" date="2012" name="J. Bacteriol.">
        <title>Genome Sequence of the Halotolerant Bacterium Imtechella halotolerans K1T.</title>
        <authorList>
            <person name="Kumar S."/>
            <person name="Vikram S."/>
            <person name="Subramanian S."/>
            <person name="Raghava G.P."/>
            <person name="Pinnaka A.K."/>
        </authorList>
    </citation>
    <scope>NUCLEOTIDE SEQUENCE [LARGE SCALE GENOMIC DNA]</scope>
    <source>
        <strain evidence="8 9">K1</strain>
    </source>
</reference>
<dbReference type="AlphaFoldDB" id="I0WHL1"/>
<keyword evidence="6 7" id="KW-0472">Membrane</keyword>
<evidence type="ECO:0000256" key="4">
    <source>
        <dbReference type="ARBA" id="ARBA00022692"/>
    </source>
</evidence>
<evidence type="ECO:0000256" key="1">
    <source>
        <dbReference type="ARBA" id="ARBA00004651"/>
    </source>
</evidence>
<dbReference type="InterPro" id="IPR007341">
    <property type="entry name" value="Transgly_assoc"/>
</dbReference>
<dbReference type="EMBL" id="AJJU01000003">
    <property type="protein sequence ID" value="EID75877.1"/>
    <property type="molecule type" value="Genomic_DNA"/>
</dbReference>
<proteinExistence type="inferred from homology"/>
<evidence type="ECO:0000256" key="3">
    <source>
        <dbReference type="ARBA" id="ARBA00022475"/>
    </source>
</evidence>
<comment type="similarity">
    <text evidence="2">Belongs to the UPF0410 family.</text>
</comment>
<gene>
    <name evidence="8" type="ORF">W5A_03004</name>
</gene>
<name>I0WHL1_9FLAO</name>
<evidence type="ECO:0000256" key="6">
    <source>
        <dbReference type="ARBA" id="ARBA00023136"/>
    </source>
</evidence>
<sequence length="89" mass="9408">MGLISWIIFGLIAGAIAKLIMPGKDPGGFVVTVLIGIAGALIGGFVGRAFGVLEDTTRFWSPMDWLFSVLGGLIVLFIWKKIAATKSAK</sequence>
<feature type="transmembrane region" description="Helical" evidence="7">
    <location>
        <begin position="6"/>
        <end position="21"/>
    </location>
</feature>